<keyword evidence="3" id="KW-1185">Reference proteome</keyword>
<proteinExistence type="predicted"/>
<dbReference type="RefSeq" id="WP_117283668.1">
    <property type="nucleotide sequence ID" value="NZ_JAMTCE010000011.1"/>
</dbReference>
<keyword evidence="1" id="KW-0812">Transmembrane</keyword>
<dbReference type="AlphaFoldDB" id="A0A3N0AYD7"/>
<keyword evidence="1" id="KW-1133">Transmembrane helix</keyword>
<evidence type="ECO:0000256" key="1">
    <source>
        <dbReference type="SAM" id="Phobius"/>
    </source>
</evidence>
<sequence>MFKGPNGFGRLMNIFMCAAMCVVLCIIIPFVVEANLGVQGALNPASFLQSFVLSFCIAYPFGDLLPAVNWGGKLAASLHVKGVGAYLIQCVVTALVLITCIAFAVSFVNNFLVTGMEGTIGFFLMIYPAALIGGFVAIVVILGPFMKLAARLSGFDPAAAMAAQPSEA</sequence>
<dbReference type="Proteomes" id="UP000278327">
    <property type="component" value="Unassembled WGS sequence"/>
</dbReference>
<gene>
    <name evidence="2" type="ORF">DMP10_02990</name>
</gene>
<dbReference type="EMBL" id="QICA01000003">
    <property type="protein sequence ID" value="RNL39366.1"/>
    <property type="molecule type" value="Genomic_DNA"/>
</dbReference>
<feature type="transmembrane region" description="Helical" evidence="1">
    <location>
        <begin position="12"/>
        <end position="32"/>
    </location>
</feature>
<reference evidence="2 3" key="1">
    <citation type="journal article" date="2019" name="Microbiol. Resour. Announc.">
        <title>Draft Genome Sequences of Type Strains of Gordonibacter faecihominis, Paraeggerthella hongkongensis, Parvibacter caecicola,Slackia equolifaciens, Slackia faecicanis, and Slackia isoflavoniconvertens.</title>
        <authorList>
            <person name="Danylec N."/>
            <person name="Stoll D.A."/>
            <person name="Dotsch A."/>
            <person name="Huch M."/>
        </authorList>
    </citation>
    <scope>NUCLEOTIDE SEQUENCE [LARGE SCALE GENOMIC DNA]</scope>
    <source>
        <strain evidence="2 3">DSM 18785</strain>
    </source>
</reference>
<comment type="caution">
    <text evidence="2">The sequence shown here is derived from an EMBL/GenBank/DDBJ whole genome shotgun (WGS) entry which is preliminary data.</text>
</comment>
<name>A0A3N0AYD7_9ACTN</name>
<feature type="transmembrane region" description="Helical" evidence="1">
    <location>
        <begin position="83"/>
        <end position="108"/>
    </location>
</feature>
<feature type="transmembrane region" description="Helical" evidence="1">
    <location>
        <begin position="44"/>
        <end position="62"/>
    </location>
</feature>
<protein>
    <submittedName>
        <fullName evidence="2">Uncharacterized protein</fullName>
    </submittedName>
</protein>
<organism evidence="2 3">
    <name type="scientific">Adlercreutzia equolifaciens subsp. celatus DSM 18785</name>
    <dbReference type="NCBI Taxonomy" id="1121021"/>
    <lineage>
        <taxon>Bacteria</taxon>
        <taxon>Bacillati</taxon>
        <taxon>Actinomycetota</taxon>
        <taxon>Coriobacteriia</taxon>
        <taxon>Eggerthellales</taxon>
        <taxon>Eggerthellaceae</taxon>
        <taxon>Adlercreutzia</taxon>
    </lineage>
</organism>
<accession>A0A3N0AYD7</accession>
<evidence type="ECO:0000313" key="3">
    <source>
        <dbReference type="Proteomes" id="UP000278327"/>
    </source>
</evidence>
<keyword evidence="1" id="KW-0472">Membrane</keyword>
<evidence type="ECO:0000313" key="2">
    <source>
        <dbReference type="EMBL" id="RNL39366.1"/>
    </source>
</evidence>
<feature type="transmembrane region" description="Helical" evidence="1">
    <location>
        <begin position="120"/>
        <end position="142"/>
    </location>
</feature>